<protein>
    <submittedName>
        <fullName evidence="1">Uncharacterized protein</fullName>
    </submittedName>
</protein>
<accession>A0A385EB34</accession>
<evidence type="ECO:0000313" key="2">
    <source>
        <dbReference type="Proteomes" id="UP000259421"/>
    </source>
</evidence>
<organism evidence="1 2">
    <name type="scientific">Caulobacter phage CcrBL9</name>
    <dbReference type="NCBI Taxonomy" id="2283270"/>
    <lineage>
        <taxon>Viruses</taxon>
        <taxon>Duplodnaviria</taxon>
        <taxon>Heunggongvirae</taxon>
        <taxon>Uroviricota</taxon>
        <taxon>Caudoviricetes</taxon>
        <taxon>Jeanschmidtviridae</taxon>
        <taxon>Bertelyvirus</taxon>
        <taxon>Bertelyvirus BL9</taxon>
    </lineage>
</organism>
<keyword evidence="2" id="KW-1185">Reference proteome</keyword>
<proteinExistence type="predicted"/>
<reference evidence="1 2" key="2">
    <citation type="submission" date="2018-09" db="EMBL/GenBank/DDBJ databases">
        <title>Giant CbK-like Caulobacter bacteriophages have genetically divergent genomes.</title>
        <authorList>
            <person name="Wilson K."/>
            <person name="Ely B."/>
        </authorList>
    </citation>
    <scope>NUCLEOTIDE SEQUENCE [LARGE SCALE GENOMIC DNA]</scope>
</reference>
<reference evidence="2" key="1">
    <citation type="submission" date="2018-07" db="EMBL/GenBank/DDBJ databases">
        <title>Giant CbK-like Caulobacter bacteriophages have genetically divergent genomes.</title>
        <authorList>
            <person name="Wilson K.M."/>
            <person name="Ely B."/>
        </authorList>
    </citation>
    <scope>NUCLEOTIDE SEQUENCE [LARGE SCALE GENOMIC DNA]</scope>
</reference>
<dbReference type="EMBL" id="MH588546">
    <property type="protein sequence ID" value="AXQ69084.1"/>
    <property type="molecule type" value="Genomic_DNA"/>
</dbReference>
<evidence type="ECO:0000313" key="1">
    <source>
        <dbReference type="EMBL" id="AXQ69084.1"/>
    </source>
</evidence>
<sequence>MMHGSFVIEGGREDQERIKAALTGLWLAAATMADPVVEALAVLRRYDHYPPAKTAHSVYETLEAEDALPADAEKRVGLIYAVFSTIARDIDFGRH</sequence>
<gene>
    <name evidence="1" type="ORF">CcrBL9_gp060c</name>
</gene>
<dbReference type="Proteomes" id="UP000259421">
    <property type="component" value="Segment"/>
</dbReference>
<name>A0A385EB34_9CAUD</name>